<dbReference type="STRING" id="45351.A7SMW3"/>
<dbReference type="InterPro" id="IPR005049">
    <property type="entry name" value="STL-like"/>
</dbReference>
<sequence length="314" mass="36349">MDPKLVKASNVKNNSSIHRFLSKNSCHSYLENVALIIIYHYPYYDSFPLLRSFYENGFRKIIACGPKANETIGVLQVSHDRGFWGYECIGKAARLHPGYEGYLQIHDDSLFLWWNVLGVDKDKMWKFDQFKFTNAILGGPIPQDWAWKRDDILKRTADVFSELRKSSFLWINQSFSIFYKNTGGIDSIPISLSDAWYVPGRLSKQLGYLSSVFFKHKIFLEAAVPTMICLLDYLPNVLTPGGIYLSKQHGYTAERNSALTFWKEFRKNITFLHPFKLHGDPTGLNRNILAELIIPYAQMLCYKNEQAGRVQEYR</sequence>
<dbReference type="PhylomeDB" id="A7SMW3"/>
<evidence type="ECO:0000313" key="2">
    <source>
        <dbReference type="Proteomes" id="UP000001593"/>
    </source>
</evidence>
<keyword evidence="2" id="KW-1185">Reference proteome</keyword>
<dbReference type="eggNOG" id="ENOG502SBKB">
    <property type="taxonomic scope" value="Eukaryota"/>
</dbReference>
<protein>
    <submittedName>
        <fullName evidence="1">Uncharacterized protein</fullName>
    </submittedName>
</protein>
<dbReference type="PANTHER" id="PTHR31362:SF0">
    <property type="entry name" value="EXOSTOSIN DOMAIN-CONTAINING PROTEIN-RELATED"/>
    <property type="match status" value="1"/>
</dbReference>
<dbReference type="Proteomes" id="UP000001593">
    <property type="component" value="Unassembled WGS sequence"/>
</dbReference>
<dbReference type="AlphaFoldDB" id="A7SMW3"/>
<proteinExistence type="predicted"/>
<dbReference type="EMBL" id="DS469714">
    <property type="protein sequence ID" value="EDO34931.1"/>
    <property type="molecule type" value="Genomic_DNA"/>
</dbReference>
<name>A7SMW3_NEMVE</name>
<dbReference type="HOGENOM" id="CLU_886524_0_0_1"/>
<dbReference type="PANTHER" id="PTHR31362">
    <property type="entry name" value="GLYCOSYLTRANSFERASE STELLO1-RELATED"/>
    <property type="match status" value="1"/>
</dbReference>
<evidence type="ECO:0000313" key="1">
    <source>
        <dbReference type="EMBL" id="EDO34931.1"/>
    </source>
</evidence>
<dbReference type="InParanoid" id="A7SMW3"/>
<dbReference type="OMA" id="STIFHIM"/>
<accession>A7SMW3</accession>
<reference evidence="1 2" key="1">
    <citation type="journal article" date="2007" name="Science">
        <title>Sea anemone genome reveals ancestral eumetazoan gene repertoire and genomic organization.</title>
        <authorList>
            <person name="Putnam N.H."/>
            <person name="Srivastava M."/>
            <person name="Hellsten U."/>
            <person name="Dirks B."/>
            <person name="Chapman J."/>
            <person name="Salamov A."/>
            <person name="Terry A."/>
            <person name="Shapiro H."/>
            <person name="Lindquist E."/>
            <person name="Kapitonov V.V."/>
            <person name="Jurka J."/>
            <person name="Genikhovich G."/>
            <person name="Grigoriev I.V."/>
            <person name="Lucas S.M."/>
            <person name="Steele R.E."/>
            <person name="Finnerty J.R."/>
            <person name="Technau U."/>
            <person name="Martindale M.Q."/>
            <person name="Rokhsar D.S."/>
        </authorList>
    </citation>
    <scope>NUCLEOTIDE SEQUENCE [LARGE SCALE GENOMIC DNA]</scope>
    <source>
        <strain evidence="2">CH2 X CH6</strain>
    </source>
</reference>
<organism evidence="1 2">
    <name type="scientific">Nematostella vectensis</name>
    <name type="common">Starlet sea anemone</name>
    <dbReference type="NCBI Taxonomy" id="45351"/>
    <lineage>
        <taxon>Eukaryota</taxon>
        <taxon>Metazoa</taxon>
        <taxon>Cnidaria</taxon>
        <taxon>Anthozoa</taxon>
        <taxon>Hexacorallia</taxon>
        <taxon>Actiniaria</taxon>
        <taxon>Edwardsiidae</taxon>
        <taxon>Nematostella</taxon>
    </lineage>
</organism>
<gene>
    <name evidence="1" type="ORF">NEMVEDRAFT_v1g214706</name>
</gene>